<proteinExistence type="predicted"/>
<feature type="compositionally biased region" description="Acidic residues" evidence="6">
    <location>
        <begin position="779"/>
        <end position="796"/>
    </location>
</feature>
<feature type="compositionally biased region" description="Basic and acidic residues" evidence="6">
    <location>
        <begin position="67"/>
        <end position="80"/>
    </location>
</feature>
<protein>
    <submittedName>
        <fullName evidence="7">ARM repeat-containing protein</fullName>
    </submittedName>
</protein>
<dbReference type="Gene3D" id="1.25.10.10">
    <property type="entry name" value="Leucine-rich Repeat Variant"/>
    <property type="match status" value="3"/>
</dbReference>
<evidence type="ECO:0000313" key="7">
    <source>
        <dbReference type="EMBL" id="KAF2232122.1"/>
    </source>
</evidence>
<dbReference type="InterPro" id="IPR038739">
    <property type="entry name" value="ARMC8/Vid28"/>
</dbReference>
<dbReference type="InterPro" id="IPR016024">
    <property type="entry name" value="ARM-type_fold"/>
</dbReference>
<comment type="subcellular location">
    <subcellularLocation>
        <location evidence="2">Cytoplasm</location>
    </subcellularLocation>
    <subcellularLocation>
        <location evidence="1">Nucleus</location>
    </subcellularLocation>
</comment>
<feature type="region of interest" description="Disordered" evidence="6">
    <location>
        <begin position="328"/>
        <end position="363"/>
    </location>
</feature>
<evidence type="ECO:0000256" key="4">
    <source>
        <dbReference type="ARBA" id="ARBA00022737"/>
    </source>
</evidence>
<keyword evidence="3" id="KW-0963">Cytoplasm</keyword>
<dbReference type="OrthoDB" id="5559898at2759"/>
<dbReference type="GO" id="GO:0043161">
    <property type="term" value="P:proteasome-mediated ubiquitin-dependent protein catabolic process"/>
    <property type="evidence" value="ECO:0007669"/>
    <property type="project" value="TreeGrafter"/>
</dbReference>
<feature type="region of interest" description="Disordered" evidence="6">
    <location>
        <begin position="779"/>
        <end position="811"/>
    </location>
</feature>
<dbReference type="SUPFAM" id="SSF48371">
    <property type="entry name" value="ARM repeat"/>
    <property type="match status" value="2"/>
</dbReference>
<accession>A0A6A6H2C4</accession>
<dbReference type="GO" id="GO:0005737">
    <property type="term" value="C:cytoplasm"/>
    <property type="evidence" value="ECO:0007669"/>
    <property type="project" value="UniProtKB-SubCell"/>
</dbReference>
<reference evidence="7" key="1">
    <citation type="journal article" date="2020" name="Stud. Mycol.">
        <title>101 Dothideomycetes genomes: a test case for predicting lifestyles and emergence of pathogens.</title>
        <authorList>
            <person name="Haridas S."/>
            <person name="Albert R."/>
            <person name="Binder M."/>
            <person name="Bloem J."/>
            <person name="Labutti K."/>
            <person name="Salamov A."/>
            <person name="Andreopoulos B."/>
            <person name="Baker S."/>
            <person name="Barry K."/>
            <person name="Bills G."/>
            <person name="Bluhm B."/>
            <person name="Cannon C."/>
            <person name="Castanera R."/>
            <person name="Culley D."/>
            <person name="Daum C."/>
            <person name="Ezra D."/>
            <person name="Gonzalez J."/>
            <person name="Henrissat B."/>
            <person name="Kuo A."/>
            <person name="Liang C."/>
            <person name="Lipzen A."/>
            <person name="Lutzoni F."/>
            <person name="Magnuson J."/>
            <person name="Mondo S."/>
            <person name="Nolan M."/>
            <person name="Ohm R."/>
            <person name="Pangilinan J."/>
            <person name="Park H.-J."/>
            <person name="Ramirez L."/>
            <person name="Alfaro M."/>
            <person name="Sun H."/>
            <person name="Tritt A."/>
            <person name="Yoshinaga Y."/>
            <person name="Zwiers L.-H."/>
            <person name="Turgeon B."/>
            <person name="Goodwin S."/>
            <person name="Spatafora J."/>
            <person name="Crous P."/>
            <person name="Grigoriev I."/>
        </authorList>
    </citation>
    <scope>NUCLEOTIDE SEQUENCE</scope>
    <source>
        <strain evidence="7">Tuck. ex Michener</strain>
    </source>
</reference>
<evidence type="ECO:0000313" key="8">
    <source>
        <dbReference type="Proteomes" id="UP000800092"/>
    </source>
</evidence>
<keyword evidence="5" id="KW-0539">Nucleus</keyword>
<organism evidence="7 8">
    <name type="scientific">Viridothelium virens</name>
    <name type="common">Speckled blister lichen</name>
    <name type="synonym">Trypethelium virens</name>
    <dbReference type="NCBI Taxonomy" id="1048519"/>
    <lineage>
        <taxon>Eukaryota</taxon>
        <taxon>Fungi</taxon>
        <taxon>Dikarya</taxon>
        <taxon>Ascomycota</taxon>
        <taxon>Pezizomycotina</taxon>
        <taxon>Dothideomycetes</taxon>
        <taxon>Dothideomycetes incertae sedis</taxon>
        <taxon>Trypetheliales</taxon>
        <taxon>Trypetheliaceae</taxon>
        <taxon>Viridothelium</taxon>
    </lineage>
</organism>
<dbReference type="AlphaFoldDB" id="A0A6A6H2C4"/>
<evidence type="ECO:0000256" key="6">
    <source>
        <dbReference type="SAM" id="MobiDB-lite"/>
    </source>
</evidence>
<keyword evidence="8" id="KW-1185">Reference proteome</keyword>
<sequence>MVRSASAVILEELRNPTSPTAQIAALKHVKNELTGHDQKKAIALKQGLTNSLVQILEASLNAGGKRGTHEVNGHTDRQFDGSEWSDQEEIRLQAIMVTESIAQGGPSFVSPLIKAGTLSPLFDCIIPTKSPPRIIVAALRTLIVIADTVQLIPDFPHQTEHYPVGKELTTALSSRAVAATFNEILALPFYPREVSLVVQLIARTCQQEYYQNVLVRAGILDGLSSRLAALIIQLGYVLPGVDAAVIATLPSPPPKSDLSIYLEAIRGIVEGSKYRTARFLYSPSIVAVFPTYRPQPPALNAGPFLGGLSTPLQINPLERLLPQIPNPQKKGESGFSRAFPGYGNHYGTPRDTSRASPERPLSSDDLDSPMFAWLLHIARSEEGLTRITALWLLKSVAGVLGSNSLDPRINTSNGTRERVLAFLGIPILVKMIDHNSSPYLRSPSSADHSLNLVRDREKLLVQERAPFALAALVDESKILQTAAQDAGVIKKLAQLLKATFNAVSPAKPLWSPDSDSVLGGDTDLAGSTSIGMPGLSLRQVHVERCREGALRALGAMAGLIEDHRKEVAKNAITPYLIDSLKPYSYSGIKTNNGSNFTRNGNPVRVILAACYAARTLARSISVLRTNLTDAGIGKPIYELLKHPILEIKLSATDVIINLSAPGSPMQDSDSSTSNNNNISSNKEMDTLMSTGTMDRLVEHARSSNPTLRYLSLWALKHVILKSPFDGKTKCLHDFGTGLLVQILTGEDQAGQNQYPTASMGVSNAAGEQVDLLNAVEQSMEMEDSDDEEQEDEDAMTDDMGTLSKPSNLRSTSTNLHKSRLRVFKNAEQNPIILARRDDLQIQEQALDFLRNLINGATCPDMIDHVYQNIGSARVFDILLSKLRPRSTFSPSPASGLTNHTTSSIPKRFSFGVPAISPSPPITTTSAAQQSNQTPFYQPPEIINATILVLVHLAAGRPKHLQQVIAQKSLLQAVLPHFVHADPRVRGHCVQLVTNLLWVEDSADGPSARHRAKELQYLGMEERTRALEQDAVADVREKARMAAGQIRDLAEGPQSGVGYRGGLSRGSVGEMRE</sequence>
<feature type="compositionally biased region" description="Low complexity" evidence="6">
    <location>
        <begin position="668"/>
        <end position="681"/>
    </location>
</feature>
<dbReference type="PANTHER" id="PTHR15651">
    <property type="entry name" value="ARMADILLO REPEAT-CONTAINING PROTEIN 8"/>
    <property type="match status" value="1"/>
</dbReference>
<dbReference type="GO" id="GO:0005634">
    <property type="term" value="C:nucleus"/>
    <property type="evidence" value="ECO:0007669"/>
    <property type="project" value="UniProtKB-SubCell"/>
</dbReference>
<gene>
    <name evidence="7" type="ORF">EV356DRAFT_489208</name>
</gene>
<dbReference type="Proteomes" id="UP000800092">
    <property type="component" value="Unassembled WGS sequence"/>
</dbReference>
<dbReference type="PANTHER" id="PTHR15651:SF7">
    <property type="entry name" value="ARMADILLO REPEAT-CONTAINING PROTEIN 8"/>
    <property type="match status" value="1"/>
</dbReference>
<dbReference type="GO" id="GO:0034657">
    <property type="term" value="C:GID complex"/>
    <property type="evidence" value="ECO:0007669"/>
    <property type="project" value="TreeGrafter"/>
</dbReference>
<dbReference type="InterPro" id="IPR011989">
    <property type="entry name" value="ARM-like"/>
</dbReference>
<dbReference type="EMBL" id="ML991819">
    <property type="protein sequence ID" value="KAF2232122.1"/>
    <property type="molecule type" value="Genomic_DNA"/>
</dbReference>
<evidence type="ECO:0000256" key="2">
    <source>
        <dbReference type="ARBA" id="ARBA00004496"/>
    </source>
</evidence>
<name>A0A6A6H2C4_VIRVR</name>
<evidence type="ECO:0000256" key="1">
    <source>
        <dbReference type="ARBA" id="ARBA00004123"/>
    </source>
</evidence>
<evidence type="ECO:0000256" key="3">
    <source>
        <dbReference type="ARBA" id="ARBA00022490"/>
    </source>
</evidence>
<keyword evidence="4" id="KW-0677">Repeat</keyword>
<feature type="region of interest" description="Disordered" evidence="6">
    <location>
        <begin position="64"/>
        <end position="83"/>
    </location>
</feature>
<feature type="region of interest" description="Disordered" evidence="6">
    <location>
        <begin position="662"/>
        <end position="682"/>
    </location>
</feature>
<evidence type="ECO:0000256" key="5">
    <source>
        <dbReference type="ARBA" id="ARBA00023242"/>
    </source>
</evidence>